<comment type="caution">
    <text evidence="2">The sequence shown here is derived from an EMBL/GenBank/DDBJ whole genome shotgun (WGS) entry which is preliminary data.</text>
</comment>
<gene>
    <name evidence="2" type="ORF">RDI58_000643</name>
</gene>
<feature type="region of interest" description="Disordered" evidence="1">
    <location>
        <begin position="1"/>
        <end position="23"/>
    </location>
</feature>
<protein>
    <submittedName>
        <fullName evidence="2">Uncharacterized protein</fullName>
    </submittedName>
</protein>
<accession>A0AAN8YPB2</accession>
<dbReference type="Proteomes" id="UP001371456">
    <property type="component" value="Unassembled WGS sequence"/>
</dbReference>
<evidence type="ECO:0000256" key="1">
    <source>
        <dbReference type="SAM" id="MobiDB-lite"/>
    </source>
</evidence>
<evidence type="ECO:0000313" key="3">
    <source>
        <dbReference type="Proteomes" id="UP001371456"/>
    </source>
</evidence>
<organism evidence="2 3">
    <name type="scientific">Solanum bulbocastanum</name>
    <name type="common">Wild potato</name>
    <dbReference type="NCBI Taxonomy" id="147425"/>
    <lineage>
        <taxon>Eukaryota</taxon>
        <taxon>Viridiplantae</taxon>
        <taxon>Streptophyta</taxon>
        <taxon>Embryophyta</taxon>
        <taxon>Tracheophyta</taxon>
        <taxon>Spermatophyta</taxon>
        <taxon>Magnoliopsida</taxon>
        <taxon>eudicotyledons</taxon>
        <taxon>Gunneridae</taxon>
        <taxon>Pentapetalae</taxon>
        <taxon>asterids</taxon>
        <taxon>lamiids</taxon>
        <taxon>Solanales</taxon>
        <taxon>Solanaceae</taxon>
        <taxon>Solanoideae</taxon>
        <taxon>Solaneae</taxon>
        <taxon>Solanum</taxon>
    </lineage>
</organism>
<keyword evidence="3" id="KW-1185">Reference proteome</keyword>
<dbReference type="AlphaFoldDB" id="A0AAN8YPB2"/>
<feature type="compositionally biased region" description="Polar residues" evidence="1">
    <location>
        <begin position="58"/>
        <end position="69"/>
    </location>
</feature>
<feature type="region of interest" description="Disordered" evidence="1">
    <location>
        <begin position="58"/>
        <end position="90"/>
    </location>
</feature>
<sequence>MTNLSKGAEIMKKLAGRSSDLSRSKDYVQLIKEKTQQVMGIVKAQSKQAQEQWNTMLQANTTSPSTSRIKSWDDAVEEDEKRTPVRKVSV</sequence>
<evidence type="ECO:0000313" key="2">
    <source>
        <dbReference type="EMBL" id="KAK6802859.1"/>
    </source>
</evidence>
<proteinExistence type="predicted"/>
<name>A0AAN8YPB2_SOLBU</name>
<dbReference type="EMBL" id="JBANQN010000001">
    <property type="protein sequence ID" value="KAK6802859.1"/>
    <property type="molecule type" value="Genomic_DNA"/>
</dbReference>
<reference evidence="2 3" key="1">
    <citation type="submission" date="2024-02" db="EMBL/GenBank/DDBJ databases">
        <title>de novo genome assembly of Solanum bulbocastanum strain 11H21.</title>
        <authorList>
            <person name="Hosaka A.J."/>
        </authorList>
    </citation>
    <scope>NUCLEOTIDE SEQUENCE [LARGE SCALE GENOMIC DNA]</scope>
    <source>
        <tissue evidence="2">Young leaves</tissue>
    </source>
</reference>